<dbReference type="RefSeq" id="WP_025021056.1">
    <property type="nucleotide sequence ID" value="NZ_AZFH01000120.1"/>
</dbReference>
<dbReference type="PATRIC" id="fig|1423740.3.peg.924"/>
<comment type="caution">
    <text evidence="1">The sequence shown here is derived from an EMBL/GenBank/DDBJ whole genome shotgun (WGS) entry which is preliminary data.</text>
</comment>
<evidence type="ECO:0000313" key="1">
    <source>
        <dbReference type="EMBL" id="KRL79218.1"/>
    </source>
</evidence>
<sequence length="151" mass="16836">MEQEKLIIKKAIDNINRDVDLNNFNADEGKELLTRLLSIPEVVVVENASEDRIKLTEQYICLIATFTCSDGGSKSDYYASALSKAFEGYGLELPSHASGEYGKFVEYVVASITANALRASQELALHQKLVNALMVTRENKGKEVIKAYEHY</sequence>
<dbReference type="AlphaFoldDB" id="A0A0R1TK56"/>
<dbReference type="Proteomes" id="UP000051048">
    <property type="component" value="Unassembled WGS sequence"/>
</dbReference>
<dbReference type="EMBL" id="AZFH01000120">
    <property type="protein sequence ID" value="KRL79218.1"/>
    <property type="molecule type" value="Genomic_DNA"/>
</dbReference>
<evidence type="ECO:0000313" key="2">
    <source>
        <dbReference type="Proteomes" id="UP000051048"/>
    </source>
</evidence>
<proteinExistence type="predicted"/>
<gene>
    <name evidence="1" type="ORF">FC36_GL000871</name>
</gene>
<accession>A0A0R1TK56</accession>
<organism evidence="1 2">
    <name type="scientific">Ligilactobacillus equi DSM 15833 = JCM 10991</name>
    <dbReference type="NCBI Taxonomy" id="1423740"/>
    <lineage>
        <taxon>Bacteria</taxon>
        <taxon>Bacillati</taxon>
        <taxon>Bacillota</taxon>
        <taxon>Bacilli</taxon>
        <taxon>Lactobacillales</taxon>
        <taxon>Lactobacillaceae</taxon>
        <taxon>Ligilactobacillus</taxon>
    </lineage>
</organism>
<protein>
    <submittedName>
        <fullName evidence="1">Uncharacterized protein</fullName>
    </submittedName>
</protein>
<reference evidence="1 2" key="1">
    <citation type="journal article" date="2015" name="Genome Announc.">
        <title>Expanding the biotechnology potential of lactobacilli through comparative genomics of 213 strains and associated genera.</title>
        <authorList>
            <person name="Sun Z."/>
            <person name="Harris H.M."/>
            <person name="McCann A."/>
            <person name="Guo C."/>
            <person name="Argimon S."/>
            <person name="Zhang W."/>
            <person name="Yang X."/>
            <person name="Jeffery I.B."/>
            <person name="Cooney J.C."/>
            <person name="Kagawa T.F."/>
            <person name="Liu W."/>
            <person name="Song Y."/>
            <person name="Salvetti E."/>
            <person name="Wrobel A."/>
            <person name="Rasinkangas P."/>
            <person name="Parkhill J."/>
            <person name="Rea M.C."/>
            <person name="O'Sullivan O."/>
            <person name="Ritari J."/>
            <person name="Douillard F.P."/>
            <person name="Paul Ross R."/>
            <person name="Yang R."/>
            <person name="Briner A.E."/>
            <person name="Felis G.E."/>
            <person name="de Vos W.M."/>
            <person name="Barrangou R."/>
            <person name="Klaenhammer T.R."/>
            <person name="Caufield P.W."/>
            <person name="Cui Y."/>
            <person name="Zhang H."/>
            <person name="O'Toole P.W."/>
        </authorList>
    </citation>
    <scope>NUCLEOTIDE SEQUENCE [LARGE SCALE GENOMIC DNA]</scope>
    <source>
        <strain evidence="1 2">DSM 15833</strain>
    </source>
</reference>
<name>A0A0R1TK56_9LACO</name>